<protein>
    <submittedName>
        <fullName evidence="1">Uncharacterized protein</fullName>
    </submittedName>
</protein>
<evidence type="ECO:0000313" key="1">
    <source>
        <dbReference type="EMBL" id="KAF1957305.1"/>
    </source>
</evidence>
<accession>A0A6A5TXC7</accession>
<dbReference type="OrthoDB" id="3676762at2759"/>
<gene>
    <name evidence="1" type="ORF">CC80DRAFT_42075</name>
</gene>
<keyword evidence="2" id="KW-1185">Reference proteome</keyword>
<organism evidence="1 2">
    <name type="scientific">Byssothecium circinans</name>
    <dbReference type="NCBI Taxonomy" id="147558"/>
    <lineage>
        <taxon>Eukaryota</taxon>
        <taxon>Fungi</taxon>
        <taxon>Dikarya</taxon>
        <taxon>Ascomycota</taxon>
        <taxon>Pezizomycotina</taxon>
        <taxon>Dothideomycetes</taxon>
        <taxon>Pleosporomycetidae</taxon>
        <taxon>Pleosporales</taxon>
        <taxon>Massarineae</taxon>
        <taxon>Massarinaceae</taxon>
        <taxon>Byssothecium</taxon>
    </lineage>
</organism>
<dbReference type="AlphaFoldDB" id="A0A6A5TXC7"/>
<dbReference type="EMBL" id="ML976989">
    <property type="protein sequence ID" value="KAF1957305.1"/>
    <property type="molecule type" value="Genomic_DNA"/>
</dbReference>
<dbReference type="Proteomes" id="UP000800035">
    <property type="component" value="Unassembled WGS sequence"/>
</dbReference>
<sequence>MREYGTAYVRQLSSRIMTTLPKELRDMIYEELETDETDVPVEFHVDRPIWWDVSYVGTELLREHTEFRWQKHLTVVKGSHGFRDLLTEGALVRLAPTKLVRKVHFDLWDDRSCSYGEPEVRGAMEAVGRRAIVAFDNVTKQFKNLEFLRVGLIDAAEIINRPPAWQELKSRSNMYSLAHLMAPAKERMRSRVVYFVSIRGGSQALWWHR</sequence>
<proteinExistence type="predicted"/>
<evidence type="ECO:0000313" key="2">
    <source>
        <dbReference type="Proteomes" id="UP000800035"/>
    </source>
</evidence>
<reference evidence="1" key="1">
    <citation type="journal article" date="2020" name="Stud. Mycol.">
        <title>101 Dothideomycetes genomes: a test case for predicting lifestyles and emergence of pathogens.</title>
        <authorList>
            <person name="Haridas S."/>
            <person name="Albert R."/>
            <person name="Binder M."/>
            <person name="Bloem J."/>
            <person name="Labutti K."/>
            <person name="Salamov A."/>
            <person name="Andreopoulos B."/>
            <person name="Baker S."/>
            <person name="Barry K."/>
            <person name="Bills G."/>
            <person name="Bluhm B."/>
            <person name="Cannon C."/>
            <person name="Castanera R."/>
            <person name="Culley D."/>
            <person name="Daum C."/>
            <person name="Ezra D."/>
            <person name="Gonzalez J."/>
            <person name="Henrissat B."/>
            <person name="Kuo A."/>
            <person name="Liang C."/>
            <person name="Lipzen A."/>
            <person name="Lutzoni F."/>
            <person name="Magnuson J."/>
            <person name="Mondo S."/>
            <person name="Nolan M."/>
            <person name="Ohm R."/>
            <person name="Pangilinan J."/>
            <person name="Park H.-J."/>
            <person name="Ramirez L."/>
            <person name="Alfaro M."/>
            <person name="Sun H."/>
            <person name="Tritt A."/>
            <person name="Yoshinaga Y."/>
            <person name="Zwiers L.-H."/>
            <person name="Turgeon B."/>
            <person name="Goodwin S."/>
            <person name="Spatafora J."/>
            <person name="Crous P."/>
            <person name="Grigoriev I."/>
        </authorList>
    </citation>
    <scope>NUCLEOTIDE SEQUENCE</scope>
    <source>
        <strain evidence="1">CBS 675.92</strain>
    </source>
</reference>
<name>A0A6A5TXC7_9PLEO</name>